<proteinExistence type="predicted"/>
<dbReference type="CDD" id="cd04301">
    <property type="entry name" value="NAT_SF"/>
    <property type="match status" value="1"/>
</dbReference>
<evidence type="ECO:0000313" key="5">
    <source>
        <dbReference type="Proteomes" id="UP000183926"/>
    </source>
</evidence>
<dbReference type="InterPro" id="IPR000182">
    <property type="entry name" value="GNAT_dom"/>
</dbReference>
<gene>
    <name evidence="4" type="ORF">SAMN05216339_103158</name>
</gene>
<dbReference type="PANTHER" id="PTHR43420:SF47">
    <property type="entry name" value="N-ACETYLTRANSFERASE DOMAIN-CONTAINING PROTEIN"/>
    <property type="match status" value="1"/>
</dbReference>
<dbReference type="RefSeq" id="WP_074927733.1">
    <property type="nucleotide sequence ID" value="NZ_FPBL01000003.1"/>
</dbReference>
<dbReference type="GO" id="GO:0016747">
    <property type="term" value="F:acyltransferase activity, transferring groups other than amino-acyl groups"/>
    <property type="evidence" value="ECO:0007669"/>
    <property type="project" value="InterPro"/>
</dbReference>
<name>A0A1I7GT36_9PROT</name>
<accession>A0A1I7GT36</accession>
<dbReference type="Gene3D" id="3.40.630.30">
    <property type="match status" value="1"/>
</dbReference>
<evidence type="ECO:0000256" key="1">
    <source>
        <dbReference type="ARBA" id="ARBA00022679"/>
    </source>
</evidence>
<dbReference type="AlphaFoldDB" id="A0A1I7GT36"/>
<keyword evidence="2" id="KW-0012">Acyltransferase</keyword>
<protein>
    <submittedName>
        <fullName evidence="4">Acetyltransferase (GNAT) family protein</fullName>
    </submittedName>
</protein>
<dbReference type="PROSITE" id="PS51186">
    <property type="entry name" value="GNAT"/>
    <property type="match status" value="1"/>
</dbReference>
<dbReference type="OrthoDB" id="1450704at2"/>
<keyword evidence="1 4" id="KW-0808">Transferase</keyword>
<dbReference type="EMBL" id="FPBL01000003">
    <property type="protein sequence ID" value="SFU51607.1"/>
    <property type="molecule type" value="Genomic_DNA"/>
</dbReference>
<sequence>MNVWQERLALLRYKGGGKAAVFWLIKILCRVEIYFFYAADLTRQQASLPQPLAKKSGTEAFHFIALNSTQDIAMYPHELIEQISSQSGRGVTQLIQDDAKIYALIDGTQVVSQTNISHGAVIRVDSPTDLDIGLTSGDAFLGYLFTHPHYRGLGAAALLLEMVCEDVKKYGYSRIVTHIRSTNVASLNTFKKCGWLKIGWIAVSTSNHLLLRCLHKAGITVLAVKQ</sequence>
<reference evidence="4 5" key="1">
    <citation type="submission" date="2016-10" db="EMBL/GenBank/DDBJ databases">
        <authorList>
            <person name="de Groot N.N."/>
        </authorList>
    </citation>
    <scope>NUCLEOTIDE SEQUENCE [LARGE SCALE GENOMIC DNA]</scope>
    <source>
        <strain evidence="4 5">Nm24</strain>
    </source>
</reference>
<evidence type="ECO:0000256" key="2">
    <source>
        <dbReference type="ARBA" id="ARBA00023315"/>
    </source>
</evidence>
<dbReference type="InterPro" id="IPR050680">
    <property type="entry name" value="YpeA/RimI_acetyltransf"/>
</dbReference>
<organism evidence="4 5">
    <name type="scientific">Nitrosomonas eutropha</name>
    <dbReference type="NCBI Taxonomy" id="916"/>
    <lineage>
        <taxon>Bacteria</taxon>
        <taxon>Pseudomonadati</taxon>
        <taxon>Pseudomonadota</taxon>
        <taxon>Betaproteobacteria</taxon>
        <taxon>Nitrosomonadales</taxon>
        <taxon>Nitrosomonadaceae</taxon>
        <taxon>Nitrosomonas</taxon>
    </lineage>
</organism>
<dbReference type="SUPFAM" id="SSF55729">
    <property type="entry name" value="Acyl-CoA N-acyltransferases (Nat)"/>
    <property type="match status" value="1"/>
</dbReference>
<dbReference type="InterPro" id="IPR016181">
    <property type="entry name" value="Acyl_CoA_acyltransferase"/>
</dbReference>
<dbReference type="Proteomes" id="UP000183926">
    <property type="component" value="Unassembled WGS sequence"/>
</dbReference>
<evidence type="ECO:0000313" key="4">
    <source>
        <dbReference type="EMBL" id="SFU51607.1"/>
    </source>
</evidence>
<dbReference type="Pfam" id="PF00583">
    <property type="entry name" value="Acetyltransf_1"/>
    <property type="match status" value="1"/>
</dbReference>
<evidence type="ECO:0000259" key="3">
    <source>
        <dbReference type="PROSITE" id="PS51186"/>
    </source>
</evidence>
<dbReference type="PANTHER" id="PTHR43420">
    <property type="entry name" value="ACETYLTRANSFERASE"/>
    <property type="match status" value="1"/>
</dbReference>
<feature type="domain" description="N-acetyltransferase" evidence="3">
    <location>
        <begin position="78"/>
        <end position="216"/>
    </location>
</feature>